<dbReference type="EMBL" id="JAWIZZ010000041">
    <property type="protein sequence ID" value="KAK5780323.1"/>
    <property type="molecule type" value="Genomic_DNA"/>
</dbReference>
<proteinExistence type="inferred from homology"/>
<dbReference type="InterPro" id="IPR038187">
    <property type="entry name" value="NAC_A/B_dom_sf"/>
</dbReference>
<keyword evidence="8" id="KW-1185">Reference proteome</keyword>
<dbReference type="AlphaFoldDB" id="A0AAN7WHG7"/>
<organism evidence="7 8">
    <name type="scientific">Arxiozyma heterogenica</name>
    <dbReference type="NCBI Taxonomy" id="278026"/>
    <lineage>
        <taxon>Eukaryota</taxon>
        <taxon>Fungi</taxon>
        <taxon>Dikarya</taxon>
        <taxon>Ascomycota</taxon>
        <taxon>Saccharomycotina</taxon>
        <taxon>Saccharomycetes</taxon>
        <taxon>Saccharomycetales</taxon>
        <taxon>Saccharomycetaceae</taxon>
        <taxon>Arxiozyma</taxon>
    </lineage>
</organism>
<dbReference type="Gene3D" id="1.10.8.10">
    <property type="entry name" value="DNA helicase RuvA subunit, C-terminal domain"/>
    <property type="match status" value="1"/>
</dbReference>
<evidence type="ECO:0000256" key="5">
    <source>
        <dbReference type="ARBA" id="ARBA00030300"/>
    </source>
</evidence>
<comment type="function">
    <text evidence="4">Component of the nascent polypeptide-associated complex (NAC), a dynamic component of the ribosomal exit tunnel, protecting the emerging polypeptides from interaction with other cytoplasmic proteins to ensure appropriate nascent protein targeting. The NAC complex also promotes mitochondrial protein import by enhancing productive ribosome interactions with the outer mitochondrial membrane and blocks the inappropriate interaction of ribosomes translating non-secretory nascent polypeptides with translocation sites in the membrane of the endoplasmic reticulum. EGD2 may also be involved in transcription regulation.</text>
</comment>
<name>A0AAN7WHG7_9SACH</name>
<dbReference type="CDD" id="cd22054">
    <property type="entry name" value="NAC_NACA"/>
    <property type="match status" value="1"/>
</dbReference>
<dbReference type="PANTHER" id="PTHR21713">
    <property type="entry name" value="NASCENT POLYPEPTIDE ASSOCIATED COMPLEX ALPHA SUBUNIT-RELATED"/>
    <property type="match status" value="1"/>
</dbReference>
<dbReference type="Gene3D" id="2.20.70.30">
    <property type="entry name" value="Nascent polypeptide-associated complex domain"/>
    <property type="match status" value="1"/>
</dbReference>
<dbReference type="SMART" id="SM01407">
    <property type="entry name" value="NAC"/>
    <property type="match status" value="1"/>
</dbReference>
<gene>
    <name evidence="7" type="ORF">RI543_002078</name>
</gene>
<comment type="subcellular location">
    <subcellularLocation>
        <location evidence="1">Cytoplasm</location>
    </subcellularLocation>
</comment>
<evidence type="ECO:0000256" key="1">
    <source>
        <dbReference type="ARBA" id="ARBA00004496"/>
    </source>
</evidence>
<comment type="caution">
    <text evidence="7">The sequence shown here is derived from an EMBL/GenBank/DDBJ whole genome shotgun (WGS) entry which is preliminary data.</text>
</comment>
<feature type="domain" description="NAC-A/B" evidence="6">
    <location>
        <begin position="27"/>
        <end position="90"/>
    </location>
</feature>
<dbReference type="PROSITE" id="PS51151">
    <property type="entry name" value="NAC_AB"/>
    <property type="match status" value="1"/>
</dbReference>
<evidence type="ECO:0000256" key="2">
    <source>
        <dbReference type="ARBA" id="ARBA00009882"/>
    </source>
</evidence>
<reference evidence="8" key="1">
    <citation type="submission" date="2023-07" db="EMBL/GenBank/DDBJ databases">
        <title>A draft genome of Kazachstania heterogenica Y-27499.</title>
        <authorList>
            <person name="Donic C."/>
            <person name="Kralova J.S."/>
            <person name="Fidel L."/>
            <person name="Ben-Dor S."/>
            <person name="Jung S."/>
        </authorList>
    </citation>
    <scope>NUCLEOTIDE SEQUENCE [LARGE SCALE GENOMIC DNA]</scope>
    <source>
        <strain evidence="8">Y27499</strain>
    </source>
</reference>
<protein>
    <recommendedName>
        <fullName evidence="3">Nascent polypeptide-associated complex subunit alpha</fullName>
    </recommendedName>
    <alternativeName>
        <fullName evidence="5">Alpha-NAC</fullName>
    </alternativeName>
</protein>
<evidence type="ECO:0000256" key="4">
    <source>
        <dbReference type="ARBA" id="ARBA00025035"/>
    </source>
</evidence>
<dbReference type="CDD" id="cd14278">
    <property type="entry name" value="UBA_NAC_like"/>
    <property type="match status" value="1"/>
</dbReference>
<dbReference type="Pfam" id="PF01849">
    <property type="entry name" value="NAC"/>
    <property type="match status" value="1"/>
</dbReference>
<dbReference type="GO" id="GO:0005854">
    <property type="term" value="C:nascent polypeptide-associated complex"/>
    <property type="evidence" value="ECO:0007669"/>
    <property type="project" value="InterPro"/>
</dbReference>
<dbReference type="InterPro" id="IPR002715">
    <property type="entry name" value="Nas_poly-pep-assoc_cplx_dom"/>
</dbReference>
<dbReference type="Proteomes" id="UP001306508">
    <property type="component" value="Unassembled WGS sequence"/>
</dbReference>
<accession>A0AAN7WHG7</accession>
<comment type="similarity">
    <text evidence="2">Belongs to the NAC-alpha family.</text>
</comment>
<dbReference type="InterPro" id="IPR016641">
    <property type="entry name" value="EGD2/NACA0like"/>
</dbReference>
<evidence type="ECO:0000313" key="8">
    <source>
        <dbReference type="Proteomes" id="UP001306508"/>
    </source>
</evidence>
<evidence type="ECO:0000256" key="3">
    <source>
        <dbReference type="ARBA" id="ARBA00014437"/>
    </source>
</evidence>
<evidence type="ECO:0000313" key="7">
    <source>
        <dbReference type="EMBL" id="KAK5780323.1"/>
    </source>
</evidence>
<sequence>MEQSNNKINDFDNGLKVAVDQEEDVSSQNMQHAKSLLLKPNYKRVPGISRVTVRRMDNQLIIIENPEVYKCNGTYMVFGNPLIDSFGQKLVIAQHQARQPALLPSFEDRSDELTIDQKDIDMIIKQTKCTEDEAINALQLNQGDVVNSIFQLCKDKVLM</sequence>
<evidence type="ECO:0000259" key="6">
    <source>
        <dbReference type="PROSITE" id="PS51151"/>
    </source>
</evidence>